<name>L8J4E6_9GAMM</name>
<accession>L8J4E6</accession>
<dbReference type="AlphaFoldDB" id="L8J4E6"/>
<reference evidence="2 3" key="1">
    <citation type="submission" date="2012-12" db="EMBL/GenBank/DDBJ databases">
        <title>Genome Assembly of Photobacterium sp. AK15.</title>
        <authorList>
            <person name="Khatri I."/>
            <person name="Vaidya B."/>
            <person name="Srinivas T.N.R."/>
            <person name="Subramanian S."/>
            <person name="Pinnaka A."/>
        </authorList>
    </citation>
    <scope>NUCLEOTIDE SEQUENCE [LARGE SCALE GENOMIC DNA]</scope>
    <source>
        <strain evidence="2 3">AK15</strain>
    </source>
</reference>
<dbReference type="NCBIfam" id="NF040697">
    <property type="entry name" value="VPA1267_fam"/>
    <property type="match status" value="1"/>
</dbReference>
<feature type="compositionally biased region" description="Basic and acidic residues" evidence="1">
    <location>
        <begin position="78"/>
        <end position="99"/>
    </location>
</feature>
<organism evidence="2 3">
    <name type="scientific">Photobacterium marinum</name>
    <dbReference type="NCBI Taxonomy" id="1056511"/>
    <lineage>
        <taxon>Bacteria</taxon>
        <taxon>Pseudomonadati</taxon>
        <taxon>Pseudomonadota</taxon>
        <taxon>Gammaproteobacteria</taxon>
        <taxon>Vibrionales</taxon>
        <taxon>Vibrionaceae</taxon>
        <taxon>Photobacterium</taxon>
    </lineage>
</organism>
<comment type="caution">
    <text evidence="2">The sequence shown here is derived from an EMBL/GenBank/DDBJ whole genome shotgun (WGS) entry which is preliminary data.</text>
</comment>
<feature type="region of interest" description="Disordered" evidence="1">
    <location>
        <begin position="73"/>
        <end position="111"/>
    </location>
</feature>
<evidence type="ECO:0000256" key="1">
    <source>
        <dbReference type="SAM" id="MobiDB-lite"/>
    </source>
</evidence>
<evidence type="ECO:0000313" key="2">
    <source>
        <dbReference type="EMBL" id="ELR63725.1"/>
    </source>
</evidence>
<dbReference type="Proteomes" id="UP000011134">
    <property type="component" value="Unassembled WGS sequence"/>
</dbReference>
<proteinExistence type="predicted"/>
<dbReference type="PATRIC" id="fig|1056511.3.peg.4318"/>
<dbReference type="RefSeq" id="WP_007470075.1">
    <property type="nucleotide sequence ID" value="NZ_AMZO01000036.1"/>
</dbReference>
<dbReference type="OrthoDB" id="6118214at2"/>
<protein>
    <submittedName>
        <fullName evidence="2">Uncharacterized protein</fullName>
    </submittedName>
</protein>
<keyword evidence="3" id="KW-1185">Reference proteome</keyword>
<gene>
    <name evidence="2" type="ORF">C942_03394</name>
</gene>
<dbReference type="InterPro" id="IPR049841">
    <property type="entry name" value="VPA1267-like"/>
</dbReference>
<evidence type="ECO:0000313" key="3">
    <source>
        <dbReference type="Proteomes" id="UP000011134"/>
    </source>
</evidence>
<sequence>MANGQELAKENVDKFNDWLKSMTDDDFRVMEHRGSLKRKLVAKGCGFAVSVLRQNPKVRALFVDLEDDLRKRSILPPLKEKESPNKDESQELDQDEAKRGTQAAHANRLEQDNIELKAKVAKLTAEKEKLEQELEKTGRKLNRLDAFNTALAEVGRLPR</sequence>
<dbReference type="EMBL" id="AMZO01000036">
    <property type="protein sequence ID" value="ELR63725.1"/>
    <property type="molecule type" value="Genomic_DNA"/>
</dbReference>